<gene>
    <name evidence="4" type="ORF">M0811_01547</name>
</gene>
<name>A0A9Q0LGQ9_ANAIG</name>
<keyword evidence="1" id="KW-0479">Metal-binding</keyword>
<dbReference type="SUPFAM" id="SSF57850">
    <property type="entry name" value="RING/U-box"/>
    <property type="match status" value="1"/>
</dbReference>
<feature type="region of interest" description="Disordered" evidence="2">
    <location>
        <begin position="122"/>
        <end position="146"/>
    </location>
</feature>
<proteinExistence type="predicted"/>
<dbReference type="Proteomes" id="UP001149090">
    <property type="component" value="Unassembled WGS sequence"/>
</dbReference>
<feature type="domain" description="RING-type" evidence="3">
    <location>
        <begin position="13"/>
        <end position="52"/>
    </location>
</feature>
<evidence type="ECO:0000256" key="2">
    <source>
        <dbReference type="SAM" id="MobiDB-lite"/>
    </source>
</evidence>
<dbReference type="InterPro" id="IPR013083">
    <property type="entry name" value="Znf_RING/FYVE/PHD"/>
</dbReference>
<evidence type="ECO:0000313" key="5">
    <source>
        <dbReference type="Proteomes" id="UP001149090"/>
    </source>
</evidence>
<keyword evidence="1" id="KW-0862">Zinc</keyword>
<dbReference type="OrthoDB" id="2535391at2759"/>
<reference evidence="4" key="1">
    <citation type="submission" date="2022-10" db="EMBL/GenBank/DDBJ databases">
        <title>Novel sulphate-reducing endosymbionts in the free-living metamonad Anaeramoeba.</title>
        <authorList>
            <person name="Jerlstrom-Hultqvist J."/>
            <person name="Cepicka I."/>
            <person name="Gallot-Lavallee L."/>
            <person name="Salas-Leiva D."/>
            <person name="Curtis B.A."/>
            <person name="Zahonova K."/>
            <person name="Pipaliya S."/>
            <person name="Dacks J."/>
            <person name="Roger A.J."/>
        </authorList>
    </citation>
    <scope>NUCLEOTIDE SEQUENCE</scope>
    <source>
        <strain evidence="4">BMAN</strain>
    </source>
</reference>
<sequence>MENNPFFTSWFLCDLCFEDCFEQISISKLTSCGHILCPKCSSLINDYCPICKTKCTSINFGSNIENLPKSTLDFFQDSTKLIEKFLTIQKKNEKEKEKEKENYNKIKKRIYQSDQWVGKREGNIVRSPHPKTPSLSRKMIKKKNLKQNSLKSPKFFDENLSFLLSPVPSFKKRNIKKKK</sequence>
<dbReference type="EMBL" id="JAPDFW010000081">
    <property type="protein sequence ID" value="KAJ5072532.1"/>
    <property type="molecule type" value="Genomic_DNA"/>
</dbReference>
<evidence type="ECO:0000259" key="3">
    <source>
        <dbReference type="PROSITE" id="PS50089"/>
    </source>
</evidence>
<keyword evidence="1" id="KW-0863">Zinc-finger</keyword>
<dbReference type="AlphaFoldDB" id="A0A9Q0LGQ9"/>
<comment type="caution">
    <text evidence="4">The sequence shown here is derived from an EMBL/GenBank/DDBJ whole genome shotgun (WGS) entry which is preliminary data.</text>
</comment>
<keyword evidence="5" id="KW-1185">Reference proteome</keyword>
<evidence type="ECO:0000313" key="4">
    <source>
        <dbReference type="EMBL" id="KAJ5072532.1"/>
    </source>
</evidence>
<protein>
    <recommendedName>
        <fullName evidence="3">RING-type domain-containing protein</fullName>
    </recommendedName>
</protein>
<dbReference type="GO" id="GO:0008270">
    <property type="term" value="F:zinc ion binding"/>
    <property type="evidence" value="ECO:0007669"/>
    <property type="project" value="UniProtKB-KW"/>
</dbReference>
<dbReference type="Gene3D" id="3.30.40.10">
    <property type="entry name" value="Zinc/RING finger domain, C3HC4 (zinc finger)"/>
    <property type="match status" value="1"/>
</dbReference>
<organism evidence="4 5">
    <name type="scientific">Anaeramoeba ignava</name>
    <name type="common">Anaerobic marine amoeba</name>
    <dbReference type="NCBI Taxonomy" id="1746090"/>
    <lineage>
        <taxon>Eukaryota</taxon>
        <taxon>Metamonada</taxon>
        <taxon>Anaeramoebidae</taxon>
        <taxon>Anaeramoeba</taxon>
    </lineage>
</organism>
<dbReference type="PROSITE" id="PS50089">
    <property type="entry name" value="ZF_RING_2"/>
    <property type="match status" value="1"/>
</dbReference>
<accession>A0A9Q0LGQ9</accession>
<evidence type="ECO:0000256" key="1">
    <source>
        <dbReference type="PROSITE-ProRule" id="PRU00175"/>
    </source>
</evidence>
<dbReference type="InterPro" id="IPR001841">
    <property type="entry name" value="Znf_RING"/>
</dbReference>